<organism evidence="1 2">
    <name type="scientific">Gossypium tomentosum</name>
    <name type="common">Hawaiian cotton</name>
    <name type="synonym">Gossypium sandvicense</name>
    <dbReference type="NCBI Taxonomy" id="34277"/>
    <lineage>
        <taxon>Eukaryota</taxon>
        <taxon>Viridiplantae</taxon>
        <taxon>Streptophyta</taxon>
        <taxon>Embryophyta</taxon>
        <taxon>Tracheophyta</taxon>
        <taxon>Spermatophyta</taxon>
        <taxon>Magnoliopsida</taxon>
        <taxon>eudicotyledons</taxon>
        <taxon>Gunneridae</taxon>
        <taxon>Pentapetalae</taxon>
        <taxon>rosids</taxon>
        <taxon>malvids</taxon>
        <taxon>Malvales</taxon>
        <taxon>Malvaceae</taxon>
        <taxon>Malvoideae</taxon>
        <taxon>Gossypium</taxon>
    </lineage>
</organism>
<gene>
    <name evidence="1" type="ORF">ES332_D09G052300v1</name>
</gene>
<evidence type="ECO:0000313" key="1">
    <source>
        <dbReference type="EMBL" id="TYH52797.1"/>
    </source>
</evidence>
<evidence type="ECO:0000313" key="2">
    <source>
        <dbReference type="Proteomes" id="UP000322667"/>
    </source>
</evidence>
<protein>
    <submittedName>
        <fullName evidence="1">Uncharacterized protein</fullName>
    </submittedName>
</protein>
<dbReference type="EMBL" id="CM017631">
    <property type="protein sequence ID" value="TYH52797.1"/>
    <property type="molecule type" value="Genomic_DNA"/>
</dbReference>
<name>A0A5D2JD19_GOSTO</name>
<proteinExistence type="predicted"/>
<dbReference type="AlphaFoldDB" id="A0A5D2JD19"/>
<reference evidence="1 2" key="1">
    <citation type="submission" date="2019-07" db="EMBL/GenBank/DDBJ databases">
        <title>WGS assembly of Gossypium tomentosum.</title>
        <authorList>
            <person name="Chen Z.J."/>
            <person name="Sreedasyam A."/>
            <person name="Ando A."/>
            <person name="Song Q."/>
            <person name="De L."/>
            <person name="Hulse-Kemp A."/>
            <person name="Ding M."/>
            <person name="Ye W."/>
            <person name="Kirkbride R."/>
            <person name="Jenkins J."/>
            <person name="Plott C."/>
            <person name="Lovell J."/>
            <person name="Lin Y.-M."/>
            <person name="Vaughn R."/>
            <person name="Liu B."/>
            <person name="Li W."/>
            <person name="Simpson S."/>
            <person name="Scheffler B."/>
            <person name="Saski C."/>
            <person name="Grover C."/>
            <person name="Hu G."/>
            <person name="Conover J."/>
            <person name="Carlson J."/>
            <person name="Shu S."/>
            <person name="Boston L."/>
            <person name="Williams M."/>
            <person name="Peterson D."/>
            <person name="Mcgee K."/>
            <person name="Jones D."/>
            <person name="Wendel J."/>
            <person name="Stelly D."/>
            <person name="Grimwood J."/>
            <person name="Schmutz J."/>
        </authorList>
    </citation>
    <scope>NUCLEOTIDE SEQUENCE [LARGE SCALE GENOMIC DNA]</scope>
    <source>
        <strain evidence="1">7179.01</strain>
    </source>
</reference>
<keyword evidence="2" id="KW-1185">Reference proteome</keyword>
<accession>A0A5D2JD19</accession>
<sequence length="78" mass="8805">MKLEESRTTRCDSVSTALRATSSDLTLSNLLTSKRIIEVSGVSKLGFSIGKVGRKVVNLCNKKSLYYYYFFSVKFVRI</sequence>
<dbReference type="Proteomes" id="UP000322667">
    <property type="component" value="Chromosome D09"/>
</dbReference>